<evidence type="ECO:0000256" key="10">
    <source>
        <dbReference type="RuleBase" id="RU003880"/>
    </source>
</evidence>
<dbReference type="GO" id="GO:0019430">
    <property type="term" value="P:removal of superoxide radicals"/>
    <property type="evidence" value="ECO:0007669"/>
    <property type="project" value="UniProtKB-UniRule"/>
</dbReference>
<evidence type="ECO:0000313" key="13">
    <source>
        <dbReference type="EMBL" id="EGC69125.1"/>
    </source>
</evidence>
<evidence type="ECO:0000256" key="9">
    <source>
        <dbReference type="ARBA" id="ARBA00048132"/>
    </source>
</evidence>
<evidence type="ECO:0000256" key="7">
    <source>
        <dbReference type="ARBA" id="ARBA00023157"/>
    </source>
</evidence>
<keyword evidence="6 10" id="KW-0560">Oxidoreductase</keyword>
<evidence type="ECO:0000256" key="11">
    <source>
        <dbReference type="RuleBase" id="RU003881"/>
    </source>
</evidence>
<dbReference type="PRINTS" id="PR00368">
    <property type="entry name" value="FADPNR"/>
</dbReference>
<dbReference type="SUPFAM" id="SSF51905">
    <property type="entry name" value="FAD/NAD(P)-binding domain"/>
    <property type="match status" value="1"/>
</dbReference>
<keyword evidence="8 10" id="KW-0676">Redox-active center</keyword>
<organism evidence="13 14">
    <name type="scientific">Enterococcus casseliflavus ATCC 12755</name>
    <dbReference type="NCBI Taxonomy" id="888066"/>
    <lineage>
        <taxon>Bacteria</taxon>
        <taxon>Bacillati</taxon>
        <taxon>Bacillota</taxon>
        <taxon>Bacilli</taxon>
        <taxon>Lactobacillales</taxon>
        <taxon>Enterococcaceae</taxon>
        <taxon>Enterococcus</taxon>
    </lineage>
</organism>
<evidence type="ECO:0000256" key="6">
    <source>
        <dbReference type="ARBA" id="ARBA00023002"/>
    </source>
</evidence>
<dbReference type="Proteomes" id="UP000004835">
    <property type="component" value="Unassembled WGS sequence"/>
</dbReference>
<dbReference type="InterPro" id="IPR008255">
    <property type="entry name" value="Pyr_nucl-diS_OxRdtase_2_AS"/>
</dbReference>
<comment type="cofactor">
    <cofactor evidence="11">
        <name>FAD</name>
        <dbReference type="ChEBI" id="CHEBI:57692"/>
    </cofactor>
    <text evidence="11">Binds 1 FAD per subunit.</text>
</comment>
<evidence type="ECO:0000256" key="1">
    <source>
        <dbReference type="ARBA" id="ARBA00009333"/>
    </source>
</evidence>
<evidence type="ECO:0000313" key="14">
    <source>
        <dbReference type="Proteomes" id="UP000004835"/>
    </source>
</evidence>
<comment type="similarity">
    <text evidence="1 10">Belongs to the class-II pyridine nucleotide-disulfide oxidoreductase family.</text>
</comment>
<dbReference type="Gene3D" id="3.50.50.60">
    <property type="entry name" value="FAD/NAD(P)-binding domain"/>
    <property type="match status" value="2"/>
</dbReference>
<dbReference type="InterPro" id="IPR050097">
    <property type="entry name" value="Ferredoxin-NADP_redctase_2"/>
</dbReference>
<reference evidence="13 14" key="1">
    <citation type="submission" date="2011-01" db="EMBL/GenBank/DDBJ databases">
        <authorList>
            <person name="Muzny D."/>
            <person name="Qin X."/>
            <person name="Deng J."/>
            <person name="Jiang H."/>
            <person name="Liu Y."/>
            <person name="Qu J."/>
            <person name="Song X.-Z."/>
            <person name="Zhang L."/>
            <person name="Thornton R."/>
            <person name="Coyle M."/>
            <person name="Francisco L."/>
            <person name="Jackson L."/>
            <person name="Javaid M."/>
            <person name="Korchina V."/>
            <person name="Kovar C."/>
            <person name="Mata R."/>
            <person name="Mathew T."/>
            <person name="Ngo R."/>
            <person name="Nguyen L."/>
            <person name="Nguyen N."/>
            <person name="Okwuonu G."/>
            <person name="Ongeri F."/>
            <person name="Pham C."/>
            <person name="Simmons D."/>
            <person name="Wilczek-Boney K."/>
            <person name="Hale W."/>
            <person name="Jakkamsetti A."/>
            <person name="Pham P."/>
            <person name="Ruth R."/>
            <person name="San Lucas F."/>
            <person name="Warren J."/>
            <person name="Zhang J."/>
            <person name="Zhao Z."/>
            <person name="Zhou C."/>
            <person name="Zhu D."/>
            <person name="Lee S."/>
            <person name="Bess C."/>
            <person name="Blankenburg K."/>
            <person name="Forbes L."/>
            <person name="Fu Q."/>
            <person name="Gubbala S."/>
            <person name="Hirani K."/>
            <person name="Jayaseelan J.C."/>
            <person name="Lara F."/>
            <person name="Munidasa M."/>
            <person name="Palculict T."/>
            <person name="Patil S."/>
            <person name="Pu L.-L."/>
            <person name="Saada N."/>
            <person name="Tang L."/>
            <person name="Weissenberger G."/>
            <person name="Zhu Y."/>
            <person name="Hemphill L."/>
            <person name="Shang Y."/>
            <person name="Youmans B."/>
            <person name="Ayvaz T."/>
            <person name="Ross M."/>
            <person name="Santibanez J."/>
            <person name="Aqrawi P."/>
            <person name="Gross S."/>
            <person name="Joshi V."/>
            <person name="Fowler G."/>
            <person name="Nazareth L."/>
            <person name="Reid J."/>
            <person name="Worley K."/>
            <person name="Petrosino J."/>
            <person name="Highlander S."/>
            <person name="Gibbs R."/>
        </authorList>
    </citation>
    <scope>NUCLEOTIDE SEQUENCE [LARGE SCALE GENOMIC DNA]</scope>
    <source>
        <strain evidence="13 14">ATCC 12755</strain>
    </source>
</reference>
<dbReference type="PANTHER" id="PTHR48105">
    <property type="entry name" value="THIOREDOXIN REDUCTASE 1-RELATED-RELATED"/>
    <property type="match status" value="1"/>
</dbReference>
<proteinExistence type="inferred from homology"/>
<dbReference type="InterPro" id="IPR036188">
    <property type="entry name" value="FAD/NAD-bd_sf"/>
</dbReference>
<keyword evidence="4 10" id="KW-0285">Flavoprotein</keyword>
<keyword evidence="7" id="KW-1015">Disulfide bond</keyword>
<sequence>MKEFAFESKVWVVQIGGKYMYDVIIIGAGPAGMTAALYASRSNLSVLMIERGAPGGQMNNTAEVENYPGYESILGPELAFKMYEGAIKFGVENAYGIVQSITDQGEFKEVATEDKTYQGKTIIIATGCVHRKLGVKGEEEFAGRGVSYCAVCDGAFFRNKRLIVVGGGDSAVEEAIYLTQFASEVTIVHRRDELRAQKIIQDRAFANEKISFIWDSVVEEIKGNEMVVTGVQIRNVKTDEVTEEAAGGVFIYVGLDPLTEPFKASGITNDAGWILTNEQMETSIPGVYAVGDVREKGLRQITTAVGDGSIAGQQVFDFIETQKDAQLTK</sequence>
<evidence type="ECO:0000256" key="4">
    <source>
        <dbReference type="ARBA" id="ARBA00022630"/>
    </source>
</evidence>
<dbReference type="InterPro" id="IPR023753">
    <property type="entry name" value="FAD/NAD-binding_dom"/>
</dbReference>
<dbReference type="GO" id="GO:0005737">
    <property type="term" value="C:cytoplasm"/>
    <property type="evidence" value="ECO:0007669"/>
    <property type="project" value="InterPro"/>
</dbReference>
<dbReference type="NCBIfam" id="TIGR01292">
    <property type="entry name" value="TRX_reduct"/>
    <property type="match status" value="1"/>
</dbReference>
<dbReference type="EMBL" id="AEWT01000018">
    <property type="protein sequence ID" value="EGC69125.1"/>
    <property type="molecule type" value="Genomic_DNA"/>
</dbReference>
<comment type="caution">
    <text evidence="13">The sequence shown here is derived from an EMBL/GenBank/DDBJ whole genome shotgun (WGS) entry which is preliminary data.</text>
</comment>
<dbReference type="PROSITE" id="PS00573">
    <property type="entry name" value="PYRIDINE_REDOX_2"/>
    <property type="match status" value="1"/>
</dbReference>
<dbReference type="AlphaFoldDB" id="F0EL25"/>
<comment type="subunit">
    <text evidence="2 10">Homodimer.</text>
</comment>
<accession>F0EL25</accession>
<feature type="domain" description="FAD/NAD(P)-binding" evidence="12">
    <location>
        <begin position="21"/>
        <end position="308"/>
    </location>
</feature>
<keyword evidence="5 10" id="KW-0274">FAD</keyword>
<dbReference type="Pfam" id="PF07992">
    <property type="entry name" value="Pyr_redox_2"/>
    <property type="match status" value="1"/>
</dbReference>
<keyword evidence="11" id="KW-0521">NADP</keyword>
<dbReference type="HOGENOM" id="CLU_031864_5_1_9"/>
<name>F0EL25_ENTCA</name>
<dbReference type="PRINTS" id="PR00469">
    <property type="entry name" value="PNDRDTASEII"/>
</dbReference>
<dbReference type="InterPro" id="IPR005982">
    <property type="entry name" value="Thioredox_Rdtase"/>
</dbReference>
<evidence type="ECO:0000256" key="8">
    <source>
        <dbReference type="ARBA" id="ARBA00023284"/>
    </source>
</evidence>
<gene>
    <name evidence="13" type="primary">trxB</name>
    <name evidence="13" type="ORF">HMPREF9087_2117</name>
</gene>
<protein>
    <recommendedName>
        <fullName evidence="3 10">Thioredoxin reductase</fullName>
        <ecNumber evidence="10">1.8.1.9</ecNumber>
    </recommendedName>
</protein>
<dbReference type="GO" id="GO:0004791">
    <property type="term" value="F:thioredoxin-disulfide reductase (NADPH) activity"/>
    <property type="evidence" value="ECO:0007669"/>
    <property type="project" value="UniProtKB-UniRule"/>
</dbReference>
<evidence type="ECO:0000259" key="12">
    <source>
        <dbReference type="Pfam" id="PF07992"/>
    </source>
</evidence>
<evidence type="ECO:0000256" key="2">
    <source>
        <dbReference type="ARBA" id="ARBA00011738"/>
    </source>
</evidence>
<comment type="catalytic activity">
    <reaction evidence="9 10">
        <text>[thioredoxin]-dithiol + NADP(+) = [thioredoxin]-disulfide + NADPH + H(+)</text>
        <dbReference type="Rhea" id="RHEA:20345"/>
        <dbReference type="Rhea" id="RHEA-COMP:10698"/>
        <dbReference type="Rhea" id="RHEA-COMP:10700"/>
        <dbReference type="ChEBI" id="CHEBI:15378"/>
        <dbReference type="ChEBI" id="CHEBI:29950"/>
        <dbReference type="ChEBI" id="CHEBI:50058"/>
        <dbReference type="ChEBI" id="CHEBI:57783"/>
        <dbReference type="ChEBI" id="CHEBI:58349"/>
        <dbReference type="EC" id="1.8.1.9"/>
    </reaction>
</comment>
<dbReference type="EC" id="1.8.1.9" evidence="10"/>
<evidence type="ECO:0000256" key="5">
    <source>
        <dbReference type="ARBA" id="ARBA00022827"/>
    </source>
</evidence>
<evidence type="ECO:0000256" key="3">
    <source>
        <dbReference type="ARBA" id="ARBA00018719"/>
    </source>
</evidence>